<proteinExistence type="inferred from homology"/>
<evidence type="ECO:0000256" key="2">
    <source>
        <dbReference type="ARBA" id="ARBA00023054"/>
    </source>
</evidence>
<comment type="similarity">
    <text evidence="1">Belongs to the membrane fusion protein (MFP) (TC 8.A.1) family.</text>
</comment>
<keyword evidence="4" id="KW-0732">Signal</keyword>
<dbReference type="Proteomes" id="UP000265411">
    <property type="component" value="Unassembled WGS sequence"/>
</dbReference>
<dbReference type="GO" id="GO:1990281">
    <property type="term" value="C:efflux pump complex"/>
    <property type="evidence" value="ECO:0007669"/>
    <property type="project" value="TreeGrafter"/>
</dbReference>
<name>A0A395QXU9_9PSED</name>
<dbReference type="SUPFAM" id="SSF111369">
    <property type="entry name" value="HlyD-like secretion proteins"/>
    <property type="match status" value="1"/>
</dbReference>
<protein>
    <submittedName>
        <fullName evidence="6">RND transporter</fullName>
    </submittedName>
</protein>
<comment type="caution">
    <text evidence="6">The sequence shown here is derived from an EMBL/GenBank/DDBJ whole genome shotgun (WGS) entry which is preliminary data.</text>
</comment>
<dbReference type="Gene3D" id="2.40.50.100">
    <property type="match status" value="1"/>
</dbReference>
<dbReference type="Gene3D" id="2.40.30.170">
    <property type="match status" value="1"/>
</dbReference>
<feature type="chain" id="PRO_5017232124" evidence="4">
    <location>
        <begin position="25"/>
        <end position="262"/>
    </location>
</feature>
<gene>
    <name evidence="6" type="ORF">ASB58_18000</name>
</gene>
<dbReference type="OrthoDB" id="9778796at2"/>
<evidence type="ECO:0000256" key="1">
    <source>
        <dbReference type="ARBA" id="ARBA00009477"/>
    </source>
</evidence>
<evidence type="ECO:0000313" key="7">
    <source>
        <dbReference type="Proteomes" id="UP000265411"/>
    </source>
</evidence>
<dbReference type="PANTHER" id="PTHR30469:SF38">
    <property type="entry name" value="HLYD FAMILY SECRETION PROTEIN"/>
    <property type="match status" value="1"/>
</dbReference>
<dbReference type="NCBIfam" id="TIGR01730">
    <property type="entry name" value="RND_mfp"/>
    <property type="match status" value="1"/>
</dbReference>
<dbReference type="Pfam" id="PF25917">
    <property type="entry name" value="BSH_RND"/>
    <property type="match status" value="1"/>
</dbReference>
<evidence type="ECO:0000259" key="5">
    <source>
        <dbReference type="Pfam" id="PF25917"/>
    </source>
</evidence>
<evidence type="ECO:0000313" key="6">
    <source>
        <dbReference type="EMBL" id="RGP52685.1"/>
    </source>
</evidence>
<dbReference type="InterPro" id="IPR058625">
    <property type="entry name" value="MdtA-like_BSH"/>
</dbReference>
<dbReference type="PANTHER" id="PTHR30469">
    <property type="entry name" value="MULTIDRUG RESISTANCE PROTEIN MDTA"/>
    <property type="match status" value="1"/>
</dbReference>
<dbReference type="GO" id="GO:0015562">
    <property type="term" value="F:efflux transmembrane transporter activity"/>
    <property type="evidence" value="ECO:0007669"/>
    <property type="project" value="TreeGrafter"/>
</dbReference>
<keyword evidence="2 3" id="KW-0175">Coiled coil</keyword>
<dbReference type="RefSeq" id="WP_118131883.1">
    <property type="nucleotide sequence ID" value="NZ_LMAZ01000010.1"/>
</dbReference>
<accession>A0A395QXU9</accession>
<reference evidence="6 7" key="1">
    <citation type="journal article" date="2018" name="Syst. Appl. Microbiol.">
        <title>Pseudomonas gallaeciensis sp. nov., isolated from crude-oil-contaminated intertidal sand samples after the Prestige oil spill.</title>
        <authorList>
            <person name="Mulet M."/>
            <person name="Sanchez D."/>
            <person name="Rodriguez A.C."/>
            <person name="Nogales B."/>
            <person name="Bosch R."/>
            <person name="Busquets A."/>
            <person name="Gomila M."/>
            <person name="Lalucat J."/>
            <person name="Garcia-Valdes E."/>
        </authorList>
    </citation>
    <scope>NUCLEOTIDE SEQUENCE [LARGE SCALE GENOMIC DNA]</scope>
    <source>
        <strain evidence="6 7">V113</strain>
    </source>
</reference>
<sequence length="262" mass="27785">MYLPPFARRIGLTLALLLTGHASAQTTDDDLLLMPATSTAANDAQARGVLRARQQATLSSELAGRVLELPFAEGQSFDKGAVLARFDCAAYEAQMRAADAAARAAQQQLAQTERLAALNSVGEFDVAIAQSRRAEAQAQAQVYRVQVSRCTLNAPFAGQVVSREVQPFESVASGTPLLSIVDNSALEIHLLVPSRWLSKLQPGTPFSFIPDETGQPLQASISRLGARIDEGSQTLLLIAELPADSAGLLAGMSGTARFAEQP</sequence>
<organism evidence="6 7">
    <name type="scientific">Pseudomonas abyssi</name>
    <dbReference type="NCBI Taxonomy" id="170540"/>
    <lineage>
        <taxon>Bacteria</taxon>
        <taxon>Pseudomonadati</taxon>
        <taxon>Pseudomonadota</taxon>
        <taxon>Gammaproteobacteria</taxon>
        <taxon>Pseudomonadales</taxon>
        <taxon>Pseudomonadaceae</taxon>
        <taxon>Pseudomonas</taxon>
    </lineage>
</organism>
<evidence type="ECO:0000256" key="3">
    <source>
        <dbReference type="SAM" id="Coils"/>
    </source>
</evidence>
<evidence type="ECO:0000256" key="4">
    <source>
        <dbReference type="SAM" id="SignalP"/>
    </source>
</evidence>
<feature type="signal peptide" evidence="4">
    <location>
        <begin position="1"/>
        <end position="24"/>
    </location>
</feature>
<feature type="coiled-coil region" evidence="3">
    <location>
        <begin position="88"/>
        <end position="115"/>
    </location>
</feature>
<feature type="domain" description="Multidrug resistance protein MdtA-like barrel-sandwich hybrid" evidence="5">
    <location>
        <begin position="55"/>
        <end position="181"/>
    </location>
</feature>
<dbReference type="EMBL" id="LMAZ01000010">
    <property type="protein sequence ID" value="RGP52685.1"/>
    <property type="molecule type" value="Genomic_DNA"/>
</dbReference>
<dbReference type="InterPro" id="IPR006143">
    <property type="entry name" value="RND_pump_MFP"/>
</dbReference>
<dbReference type="AlphaFoldDB" id="A0A395QXU9"/>
<keyword evidence="7" id="KW-1185">Reference proteome</keyword>